<evidence type="ECO:0000313" key="2">
    <source>
        <dbReference type="EMBL" id="KAG5461662.1"/>
    </source>
</evidence>
<name>A0A8H8DKY8_9FUNG</name>
<feature type="non-terminal residue" evidence="2">
    <location>
        <position position="63"/>
    </location>
</feature>
<dbReference type="EMBL" id="JAEFCI010003317">
    <property type="protein sequence ID" value="KAG5461662.1"/>
    <property type="molecule type" value="Genomic_DNA"/>
</dbReference>
<gene>
    <name evidence="2" type="ORF">BJ554DRAFT_6105</name>
</gene>
<organism evidence="2 3">
    <name type="scientific">Olpidium bornovanus</name>
    <dbReference type="NCBI Taxonomy" id="278681"/>
    <lineage>
        <taxon>Eukaryota</taxon>
        <taxon>Fungi</taxon>
        <taxon>Fungi incertae sedis</taxon>
        <taxon>Olpidiomycota</taxon>
        <taxon>Olpidiomycotina</taxon>
        <taxon>Olpidiomycetes</taxon>
        <taxon>Olpidiales</taxon>
        <taxon>Olpidiaceae</taxon>
        <taxon>Olpidium</taxon>
    </lineage>
</organism>
<dbReference type="AlphaFoldDB" id="A0A8H8DKY8"/>
<evidence type="ECO:0000256" key="1">
    <source>
        <dbReference type="SAM" id="MobiDB-lite"/>
    </source>
</evidence>
<feature type="compositionally biased region" description="Basic and acidic residues" evidence="1">
    <location>
        <begin position="46"/>
        <end position="63"/>
    </location>
</feature>
<accession>A0A8H8DKY8</accession>
<proteinExistence type="predicted"/>
<feature type="compositionally biased region" description="Basic residues" evidence="1">
    <location>
        <begin position="14"/>
        <end position="29"/>
    </location>
</feature>
<feature type="non-terminal residue" evidence="2">
    <location>
        <position position="1"/>
    </location>
</feature>
<protein>
    <submittedName>
        <fullName evidence="2">Uncharacterized protein</fullName>
    </submittedName>
</protein>
<sequence>PARLPVPVLVRPLPVKRGRPNSSFRKRAPQKLEKNADVPSSGKGAAAERRRSVEREGRGRRPR</sequence>
<reference evidence="2 3" key="1">
    <citation type="journal article" name="Sci. Rep.">
        <title>Genome-scale phylogenetic analyses confirm Olpidium as the closest living zoosporic fungus to the non-flagellated, terrestrial fungi.</title>
        <authorList>
            <person name="Chang Y."/>
            <person name="Rochon D."/>
            <person name="Sekimoto S."/>
            <person name="Wang Y."/>
            <person name="Chovatia M."/>
            <person name="Sandor L."/>
            <person name="Salamov A."/>
            <person name="Grigoriev I.V."/>
            <person name="Stajich J.E."/>
            <person name="Spatafora J.W."/>
        </authorList>
    </citation>
    <scope>NUCLEOTIDE SEQUENCE [LARGE SCALE GENOMIC DNA]</scope>
    <source>
        <strain evidence="2">S191</strain>
    </source>
</reference>
<dbReference type="Proteomes" id="UP000673691">
    <property type="component" value="Unassembled WGS sequence"/>
</dbReference>
<feature type="compositionally biased region" description="Low complexity" evidence="1">
    <location>
        <begin position="1"/>
        <end position="13"/>
    </location>
</feature>
<feature type="region of interest" description="Disordered" evidence="1">
    <location>
        <begin position="1"/>
        <end position="63"/>
    </location>
</feature>
<keyword evidence="3" id="KW-1185">Reference proteome</keyword>
<evidence type="ECO:0000313" key="3">
    <source>
        <dbReference type="Proteomes" id="UP000673691"/>
    </source>
</evidence>
<comment type="caution">
    <text evidence="2">The sequence shown here is derived from an EMBL/GenBank/DDBJ whole genome shotgun (WGS) entry which is preliminary data.</text>
</comment>